<feature type="chain" id="PRO_5015544631" evidence="1">
    <location>
        <begin position="22"/>
        <end position="111"/>
    </location>
</feature>
<proteinExistence type="predicted"/>
<dbReference type="EMBL" id="PVZS01000029">
    <property type="protein sequence ID" value="PSC03250.1"/>
    <property type="molecule type" value="Genomic_DNA"/>
</dbReference>
<dbReference type="OrthoDB" id="8688581at2"/>
<feature type="signal peptide" evidence="1">
    <location>
        <begin position="1"/>
        <end position="21"/>
    </location>
</feature>
<dbReference type="Proteomes" id="UP000239772">
    <property type="component" value="Unassembled WGS sequence"/>
</dbReference>
<protein>
    <submittedName>
        <fullName evidence="2">Uncharacterized protein</fullName>
    </submittedName>
</protein>
<dbReference type="AlphaFoldDB" id="A0A2T1HNK5"/>
<evidence type="ECO:0000256" key="1">
    <source>
        <dbReference type="SAM" id="SignalP"/>
    </source>
</evidence>
<sequence>MRVALGTAVFATALNFTPAIAADAIPLFDIDAICARRPSPQVSILCVKSEQDAYDFLKWMWDSFDEDVRRKATAICLKSAAPYECMQNATVSYQSYADQLRRMNEPTKFRP</sequence>
<gene>
    <name evidence="2" type="ORF">SLNSH_20120</name>
</gene>
<organism evidence="2 3">
    <name type="scientific">Alsobacter soli</name>
    <dbReference type="NCBI Taxonomy" id="2109933"/>
    <lineage>
        <taxon>Bacteria</taxon>
        <taxon>Pseudomonadati</taxon>
        <taxon>Pseudomonadota</taxon>
        <taxon>Alphaproteobacteria</taxon>
        <taxon>Hyphomicrobiales</taxon>
        <taxon>Alsobacteraceae</taxon>
        <taxon>Alsobacter</taxon>
    </lineage>
</organism>
<comment type="caution">
    <text evidence="2">The sequence shown here is derived from an EMBL/GenBank/DDBJ whole genome shotgun (WGS) entry which is preliminary data.</text>
</comment>
<keyword evidence="3" id="KW-1185">Reference proteome</keyword>
<dbReference type="RefSeq" id="WP_106339299.1">
    <property type="nucleotide sequence ID" value="NZ_PVZS01000029.1"/>
</dbReference>
<evidence type="ECO:0000313" key="3">
    <source>
        <dbReference type="Proteomes" id="UP000239772"/>
    </source>
</evidence>
<reference evidence="3" key="1">
    <citation type="submission" date="2018-03" db="EMBL/GenBank/DDBJ databases">
        <authorList>
            <person name="Sun L."/>
            <person name="Liu H."/>
            <person name="Chen W."/>
            <person name="Huang K."/>
            <person name="Liu W."/>
            <person name="Gao X."/>
        </authorList>
    </citation>
    <scope>NUCLEOTIDE SEQUENCE [LARGE SCALE GENOMIC DNA]</scope>
    <source>
        <strain evidence="3">SH9</strain>
    </source>
</reference>
<accession>A0A2T1HNK5</accession>
<name>A0A2T1HNK5_9HYPH</name>
<keyword evidence="1" id="KW-0732">Signal</keyword>
<evidence type="ECO:0000313" key="2">
    <source>
        <dbReference type="EMBL" id="PSC03250.1"/>
    </source>
</evidence>